<accession>A0A8H5PKW5</accession>
<comment type="caution">
    <text evidence="1">The sequence shown here is derived from an EMBL/GenBank/DDBJ whole genome shotgun (WGS) entry which is preliminary data.</text>
</comment>
<keyword evidence="2" id="KW-1185">Reference proteome</keyword>
<dbReference type="EMBL" id="JAAOAS010000064">
    <property type="protein sequence ID" value="KAF5598364.1"/>
    <property type="molecule type" value="Genomic_DNA"/>
</dbReference>
<dbReference type="Proteomes" id="UP000546213">
    <property type="component" value="Unassembled WGS sequence"/>
</dbReference>
<reference evidence="1 2" key="1">
    <citation type="submission" date="2020-05" db="EMBL/GenBank/DDBJ databases">
        <title>Identification and distribution of gene clusters putatively required for synthesis of sphingolipid metabolism inhibitors in phylogenetically diverse species of the filamentous fungus Fusarium.</title>
        <authorList>
            <person name="Kim H.-S."/>
            <person name="Busman M."/>
            <person name="Brown D.W."/>
            <person name="Divon H."/>
            <person name="Uhlig S."/>
            <person name="Proctor R.H."/>
        </authorList>
    </citation>
    <scope>NUCLEOTIDE SEQUENCE [LARGE SCALE GENOMIC DNA]</scope>
    <source>
        <strain evidence="1 2">NRRL 36939</strain>
    </source>
</reference>
<protein>
    <submittedName>
        <fullName evidence="1">Uncharacterized protein</fullName>
    </submittedName>
</protein>
<proteinExistence type="predicted"/>
<evidence type="ECO:0000313" key="1">
    <source>
        <dbReference type="EMBL" id="KAF5598364.1"/>
    </source>
</evidence>
<organism evidence="1 2">
    <name type="scientific">Fusarium pseudocircinatum</name>
    <dbReference type="NCBI Taxonomy" id="56676"/>
    <lineage>
        <taxon>Eukaryota</taxon>
        <taxon>Fungi</taxon>
        <taxon>Dikarya</taxon>
        <taxon>Ascomycota</taxon>
        <taxon>Pezizomycotina</taxon>
        <taxon>Sordariomycetes</taxon>
        <taxon>Hypocreomycetidae</taxon>
        <taxon>Hypocreales</taxon>
        <taxon>Nectriaceae</taxon>
        <taxon>Fusarium</taxon>
        <taxon>Fusarium fujikuroi species complex</taxon>
    </lineage>
</organism>
<name>A0A8H5PKW5_9HYPO</name>
<dbReference type="AlphaFoldDB" id="A0A8H5PKW5"/>
<sequence>MNSQTGSDTQTESDIHAQILQRGSGSDAEVDQSLQFHAHIDVDWPVDNDEGGHGNIHNCDTEGDHGPTSAHDVIDDSLEISLQTNPSFPSSHIGIRGTSLTTMTVPSFDDDNADCVSVFALLDTCTLQTLLEAIVPNIVGLGIFTILDHSQLMDVVTARKITSPRRHSQELPLALLAIVIELELGCLPPALTNAKQILVDSLRIEFLKRVPTLAWKSTDLGFTQCVALLLASHIWSLKEDLVQIAHRWNNLAKLIWSEIRTSETARDAPELAISIGTAIEFQATRVLDLLHYSRISWSVPAEAYIPAARRVESHMPPNTATGSNQTVQSCRHGFFPMFLPLTNILRRVLTSRDPDAMDCIRDSLELFYLEFPPDLLNFSCVKFVYQLEVMIWFHGIFIITFVRQDLLSILTDETLSSHKSFYSALEHALLLGDVIKKPSESY</sequence>
<dbReference type="OrthoDB" id="4345476at2759"/>
<evidence type="ECO:0000313" key="2">
    <source>
        <dbReference type="Proteomes" id="UP000546213"/>
    </source>
</evidence>
<gene>
    <name evidence="1" type="ORF">FPCIR_3187</name>
</gene>